<dbReference type="PANTHER" id="PTHR43684:SF3">
    <property type="entry name" value="PEROXISOMAL D3,D2-ENOYL-COA ISOMERASE"/>
    <property type="match status" value="1"/>
</dbReference>
<reference evidence="2 3" key="1">
    <citation type="submission" date="2023-11" db="EMBL/GenBank/DDBJ databases">
        <title>An acidophilic fungus is an integral part of prey digestion in a carnivorous sundew plant.</title>
        <authorList>
            <person name="Tsai I.J."/>
        </authorList>
    </citation>
    <scope>NUCLEOTIDE SEQUENCE [LARGE SCALE GENOMIC DNA]</scope>
    <source>
        <strain evidence="2">169a</strain>
    </source>
</reference>
<evidence type="ECO:0000256" key="1">
    <source>
        <dbReference type="ARBA" id="ARBA00023026"/>
    </source>
</evidence>
<dbReference type="GO" id="GO:0005782">
    <property type="term" value="C:peroxisomal matrix"/>
    <property type="evidence" value="ECO:0007669"/>
    <property type="project" value="TreeGrafter"/>
</dbReference>
<dbReference type="Proteomes" id="UP001303373">
    <property type="component" value="Chromosome 2"/>
</dbReference>
<dbReference type="Gene3D" id="3.90.226.10">
    <property type="entry name" value="2-enoyl-CoA Hydratase, Chain A, domain 1"/>
    <property type="match status" value="1"/>
</dbReference>
<protein>
    <submittedName>
        <fullName evidence="2">Uncharacterized protein</fullName>
    </submittedName>
</protein>
<evidence type="ECO:0000313" key="2">
    <source>
        <dbReference type="EMBL" id="WPG98674.1"/>
    </source>
</evidence>
<gene>
    <name evidence="2" type="ORF">R9X50_00146700</name>
</gene>
<dbReference type="InterPro" id="IPR001753">
    <property type="entry name" value="Enoyl-CoA_hydra/iso"/>
</dbReference>
<dbReference type="CDD" id="cd06558">
    <property type="entry name" value="crotonase-like"/>
    <property type="match status" value="1"/>
</dbReference>
<keyword evidence="1" id="KW-0843">Virulence</keyword>
<evidence type="ECO:0000313" key="3">
    <source>
        <dbReference type="Proteomes" id="UP001303373"/>
    </source>
</evidence>
<dbReference type="PANTHER" id="PTHR43684">
    <property type="match status" value="1"/>
</dbReference>
<proteinExistence type="predicted"/>
<name>A0AAQ3LZD1_9PEZI</name>
<dbReference type="EMBL" id="CP138581">
    <property type="protein sequence ID" value="WPG98674.1"/>
    <property type="molecule type" value="Genomic_DNA"/>
</dbReference>
<accession>A0AAQ3LZD1</accession>
<dbReference type="AlphaFoldDB" id="A0AAQ3LZD1"/>
<dbReference type="SUPFAM" id="SSF52096">
    <property type="entry name" value="ClpP/crotonase"/>
    <property type="match status" value="1"/>
</dbReference>
<dbReference type="InterPro" id="IPR029045">
    <property type="entry name" value="ClpP/crotonase-like_dom_sf"/>
</dbReference>
<keyword evidence="3" id="KW-1185">Reference proteome</keyword>
<dbReference type="Pfam" id="PF00378">
    <property type="entry name" value="ECH_1"/>
    <property type="match status" value="1"/>
</dbReference>
<sequence length="275" mass="30733">MPEYKEILVDVQNGIGTIKFNRPKQLNSFGGGIVSETIAALRDLDARPDTYFTVITGEGRFFCAGADVNGIAAARQDFANEGEHKVFWMQRFAEGVELVRALIDHTKVLVLAMNGPGVGAGAAWFQGQCDLFYAADDAWLQVTFSELGLIPENGSALSWAQSIGVHRANDWLMFGGKASVQELQTLGLVNKIFPKEGFHASVHEYLKDKLKNRDGKSLIEMKRLQNARLRDQRLLSLFEAWNALSEKFVEGEPLRRMTAKMQELADKRKARRSKL</sequence>
<organism evidence="2 3">
    <name type="scientific">Acrodontium crateriforme</name>
    <dbReference type="NCBI Taxonomy" id="150365"/>
    <lineage>
        <taxon>Eukaryota</taxon>
        <taxon>Fungi</taxon>
        <taxon>Dikarya</taxon>
        <taxon>Ascomycota</taxon>
        <taxon>Pezizomycotina</taxon>
        <taxon>Dothideomycetes</taxon>
        <taxon>Dothideomycetidae</taxon>
        <taxon>Mycosphaerellales</taxon>
        <taxon>Teratosphaeriaceae</taxon>
        <taxon>Acrodontium</taxon>
    </lineage>
</organism>
<dbReference type="InterPro" id="IPR051053">
    <property type="entry name" value="ECH/Chromodomain_protein"/>
</dbReference>
<dbReference type="GO" id="GO:0006635">
    <property type="term" value="P:fatty acid beta-oxidation"/>
    <property type="evidence" value="ECO:0007669"/>
    <property type="project" value="TreeGrafter"/>
</dbReference>